<keyword evidence="4" id="KW-0249">Electron transport</keyword>
<name>A0A0E2ZIH1_9GAMM</name>
<dbReference type="HOGENOM" id="CLU_128253_1_2_6"/>
<evidence type="ECO:0000313" key="10">
    <source>
        <dbReference type="Proteomes" id="UP000028839"/>
    </source>
</evidence>
<dbReference type="OrthoDB" id="9796421at2"/>
<dbReference type="InterPro" id="IPR009056">
    <property type="entry name" value="Cyt_c-like_dom"/>
</dbReference>
<evidence type="ECO:0000256" key="1">
    <source>
        <dbReference type="ARBA" id="ARBA00022448"/>
    </source>
</evidence>
<evidence type="ECO:0000256" key="2">
    <source>
        <dbReference type="ARBA" id="ARBA00022617"/>
    </source>
</evidence>
<feature type="signal peptide" evidence="7">
    <location>
        <begin position="1"/>
        <end position="24"/>
    </location>
</feature>
<keyword evidence="3 6" id="KW-0479">Metal-binding</keyword>
<evidence type="ECO:0000256" key="5">
    <source>
        <dbReference type="ARBA" id="ARBA00023004"/>
    </source>
</evidence>
<feature type="chain" id="PRO_5002408523" evidence="7">
    <location>
        <begin position="25"/>
        <end position="106"/>
    </location>
</feature>
<dbReference type="PROSITE" id="PS51007">
    <property type="entry name" value="CYTC"/>
    <property type="match status" value="1"/>
</dbReference>
<dbReference type="InterPro" id="IPR050597">
    <property type="entry name" value="Cytochrome_c_Oxidase_Subunit"/>
</dbReference>
<protein>
    <submittedName>
        <fullName evidence="9">Cytochrome C</fullName>
    </submittedName>
</protein>
<reference evidence="9 10" key="1">
    <citation type="submission" date="2014-07" db="EMBL/GenBank/DDBJ databases">
        <title>Comparative analysis of Nitrosococcus oceani genome inventories of strains from Pacific and Atlantic gyres.</title>
        <authorList>
            <person name="Lim C.K."/>
            <person name="Wang L."/>
            <person name="Sayavedra-Soto L.A."/>
            <person name="Klotz M.G."/>
        </authorList>
    </citation>
    <scope>NUCLEOTIDE SEQUENCE [LARGE SCALE GENOMIC DNA]</scope>
    <source>
        <strain evidence="9 10">C-27</strain>
    </source>
</reference>
<feature type="domain" description="Cytochrome c" evidence="8">
    <location>
        <begin position="26"/>
        <end position="106"/>
    </location>
</feature>
<evidence type="ECO:0000259" key="8">
    <source>
        <dbReference type="PROSITE" id="PS51007"/>
    </source>
</evidence>
<evidence type="ECO:0000256" key="6">
    <source>
        <dbReference type="PROSITE-ProRule" id="PRU00433"/>
    </source>
</evidence>
<evidence type="ECO:0000256" key="3">
    <source>
        <dbReference type="ARBA" id="ARBA00022723"/>
    </source>
</evidence>
<dbReference type="PANTHER" id="PTHR33751">
    <property type="entry name" value="CBB3-TYPE CYTOCHROME C OXIDASE SUBUNIT FIXP"/>
    <property type="match status" value="1"/>
</dbReference>
<sequence length="106" mass="11196">MGKKNFFISMGASVFLLASLTVHAEGDPEAGRKKAELCAGCHGISGWRNAYPAYPVPKLGGQHAAYLVSALKAYKSGARNHPPMQNSADSLSEQDMADIAAFLSAQ</sequence>
<evidence type="ECO:0000256" key="7">
    <source>
        <dbReference type="SAM" id="SignalP"/>
    </source>
</evidence>
<dbReference type="InterPro" id="IPR036909">
    <property type="entry name" value="Cyt_c-like_dom_sf"/>
</dbReference>
<dbReference type="EMBL" id="JPGN01000088">
    <property type="protein sequence ID" value="KFI18057.1"/>
    <property type="molecule type" value="Genomic_DNA"/>
</dbReference>
<dbReference type="PANTHER" id="PTHR33751:SF9">
    <property type="entry name" value="CYTOCHROME C4"/>
    <property type="match status" value="1"/>
</dbReference>
<dbReference type="Proteomes" id="UP000028839">
    <property type="component" value="Unassembled WGS sequence"/>
</dbReference>
<accession>A0A0E2ZIH1</accession>
<dbReference type="Gene3D" id="1.10.760.10">
    <property type="entry name" value="Cytochrome c-like domain"/>
    <property type="match status" value="1"/>
</dbReference>
<dbReference type="GO" id="GO:0009055">
    <property type="term" value="F:electron transfer activity"/>
    <property type="evidence" value="ECO:0007669"/>
    <property type="project" value="InterPro"/>
</dbReference>
<keyword evidence="2 6" id="KW-0349">Heme</keyword>
<keyword evidence="1" id="KW-0813">Transport</keyword>
<dbReference type="AlphaFoldDB" id="A0A0E2ZIH1"/>
<dbReference type="GO" id="GO:0046872">
    <property type="term" value="F:metal ion binding"/>
    <property type="evidence" value="ECO:0007669"/>
    <property type="project" value="UniProtKB-KW"/>
</dbReference>
<proteinExistence type="predicted"/>
<comment type="caution">
    <text evidence="9">The sequence shown here is derived from an EMBL/GenBank/DDBJ whole genome shotgun (WGS) entry which is preliminary data.</text>
</comment>
<dbReference type="Pfam" id="PF00034">
    <property type="entry name" value="Cytochrom_C"/>
    <property type="match status" value="1"/>
</dbReference>
<keyword evidence="5 6" id="KW-0408">Iron</keyword>
<keyword evidence="7" id="KW-0732">Signal</keyword>
<gene>
    <name evidence="9" type="ORF">IB75_16195</name>
</gene>
<dbReference type="GO" id="GO:0020037">
    <property type="term" value="F:heme binding"/>
    <property type="evidence" value="ECO:0007669"/>
    <property type="project" value="InterPro"/>
</dbReference>
<evidence type="ECO:0000313" key="9">
    <source>
        <dbReference type="EMBL" id="KFI18057.1"/>
    </source>
</evidence>
<organism evidence="9 10">
    <name type="scientific">Nitrosococcus oceani C-27</name>
    <dbReference type="NCBI Taxonomy" id="314279"/>
    <lineage>
        <taxon>Bacteria</taxon>
        <taxon>Pseudomonadati</taxon>
        <taxon>Pseudomonadota</taxon>
        <taxon>Gammaproteobacteria</taxon>
        <taxon>Chromatiales</taxon>
        <taxon>Chromatiaceae</taxon>
        <taxon>Nitrosococcus</taxon>
    </lineage>
</organism>
<dbReference type="SUPFAM" id="SSF46626">
    <property type="entry name" value="Cytochrome c"/>
    <property type="match status" value="1"/>
</dbReference>
<evidence type="ECO:0000256" key="4">
    <source>
        <dbReference type="ARBA" id="ARBA00022982"/>
    </source>
</evidence>